<proteinExistence type="predicted"/>
<dbReference type="Proteomes" id="UP000293195">
    <property type="component" value="Unassembled WGS sequence"/>
</dbReference>
<reference evidence="3" key="1">
    <citation type="journal article" date="2019" name="bioRxiv">
        <title>Genomics, evolutionary history and diagnostics of the Alternaria alternata species group including apple and Asian pear pathotypes.</title>
        <authorList>
            <person name="Armitage A.D."/>
            <person name="Cockerton H.M."/>
            <person name="Sreenivasaprasad S."/>
            <person name="Woodhall J.W."/>
            <person name="Lane C.R."/>
            <person name="Harrison R.J."/>
            <person name="Clarkson J.P."/>
        </authorList>
    </citation>
    <scope>NUCLEOTIDE SEQUENCE [LARGE SCALE GENOMIC DNA]</scope>
    <source>
        <strain evidence="3">FERA 635</strain>
    </source>
</reference>
<evidence type="ECO:0000313" key="3">
    <source>
        <dbReference type="Proteomes" id="UP000293195"/>
    </source>
</evidence>
<feature type="region of interest" description="Disordered" evidence="1">
    <location>
        <begin position="110"/>
        <end position="142"/>
    </location>
</feature>
<accession>A0ABY0FZ46</accession>
<keyword evidence="3" id="KW-1185">Reference proteome</keyword>
<gene>
    <name evidence="2" type="ORF">AA0119_g10424</name>
</gene>
<dbReference type="EMBL" id="PDXF01000065">
    <property type="protein sequence ID" value="RYN91426.1"/>
    <property type="molecule type" value="Genomic_DNA"/>
</dbReference>
<feature type="compositionally biased region" description="Basic and acidic residues" evidence="1">
    <location>
        <begin position="10"/>
        <end position="35"/>
    </location>
</feature>
<sequence>MSLQSTLGEVSRREISPWPHNKNEAHLSSKDEAKLMDYQGYHTTDGSDKARVSKKRENSDDDASYCSGAFSSEEGDDSDGECDNTTTWNCSQRDALPSFLSYIRGHDADTSSPCADSPDSESTTSGTASDTPASSASGLAGGNGLQRNGYISPSAGIGASNNSDDPILGIKDGLGGNFASDPQPLPLICWYSAAGITCTAKHVKMSTETLMDSIVIMLGAKIDKAQIIDYLMLVSGANVCFSPNNFWKNTSATSHLKDLVEY</sequence>
<feature type="compositionally biased region" description="Basic and acidic residues" evidence="1">
    <location>
        <begin position="45"/>
        <end position="58"/>
    </location>
</feature>
<feature type="compositionally biased region" description="Acidic residues" evidence="1">
    <location>
        <begin position="73"/>
        <end position="82"/>
    </location>
</feature>
<feature type="compositionally biased region" description="Polar residues" evidence="1">
    <location>
        <begin position="110"/>
        <end position="132"/>
    </location>
</feature>
<comment type="caution">
    <text evidence="2">The sequence shown here is derived from an EMBL/GenBank/DDBJ whole genome shotgun (WGS) entry which is preliminary data.</text>
</comment>
<name>A0ABY0FZ46_9PLEO</name>
<evidence type="ECO:0000313" key="2">
    <source>
        <dbReference type="EMBL" id="RYN91426.1"/>
    </source>
</evidence>
<organism evidence="2 3">
    <name type="scientific">Alternaria tenuissima</name>
    <dbReference type="NCBI Taxonomy" id="119927"/>
    <lineage>
        <taxon>Eukaryota</taxon>
        <taxon>Fungi</taxon>
        <taxon>Dikarya</taxon>
        <taxon>Ascomycota</taxon>
        <taxon>Pezizomycotina</taxon>
        <taxon>Dothideomycetes</taxon>
        <taxon>Pleosporomycetidae</taxon>
        <taxon>Pleosporales</taxon>
        <taxon>Pleosporineae</taxon>
        <taxon>Pleosporaceae</taxon>
        <taxon>Alternaria</taxon>
        <taxon>Alternaria sect. Alternaria</taxon>
        <taxon>Alternaria alternata complex</taxon>
    </lineage>
</organism>
<feature type="region of interest" description="Disordered" evidence="1">
    <location>
        <begin position="1"/>
        <end position="84"/>
    </location>
</feature>
<evidence type="ECO:0000256" key="1">
    <source>
        <dbReference type="SAM" id="MobiDB-lite"/>
    </source>
</evidence>
<protein>
    <submittedName>
        <fullName evidence="2">Uncharacterized protein</fullName>
    </submittedName>
</protein>